<accession>D7KFQ1</accession>
<reference evidence="3" key="1">
    <citation type="journal article" date="2011" name="Nat. Genet.">
        <title>The Arabidopsis lyrata genome sequence and the basis of rapid genome size change.</title>
        <authorList>
            <person name="Hu T.T."/>
            <person name="Pattyn P."/>
            <person name="Bakker E.G."/>
            <person name="Cao J."/>
            <person name="Cheng J.-F."/>
            <person name="Clark R.M."/>
            <person name="Fahlgren N."/>
            <person name="Fawcett J.A."/>
            <person name="Grimwood J."/>
            <person name="Gundlach H."/>
            <person name="Haberer G."/>
            <person name="Hollister J.D."/>
            <person name="Ossowski S."/>
            <person name="Ottilar R.P."/>
            <person name="Salamov A.A."/>
            <person name="Schneeberger K."/>
            <person name="Spannagl M."/>
            <person name="Wang X."/>
            <person name="Yang L."/>
            <person name="Nasrallah M.E."/>
            <person name="Bergelson J."/>
            <person name="Carrington J.C."/>
            <person name="Gaut B.S."/>
            <person name="Schmutz J."/>
            <person name="Mayer K.F.X."/>
            <person name="Van de Peer Y."/>
            <person name="Grigoriev I.V."/>
            <person name="Nordborg M."/>
            <person name="Weigel D."/>
            <person name="Guo Y.-L."/>
        </authorList>
    </citation>
    <scope>NUCLEOTIDE SEQUENCE [LARGE SCALE GENOMIC DNA]</scope>
    <source>
        <strain evidence="3">cv. MN47</strain>
    </source>
</reference>
<feature type="region of interest" description="Disordered" evidence="1">
    <location>
        <begin position="222"/>
        <end position="243"/>
    </location>
</feature>
<keyword evidence="3" id="KW-1185">Reference proteome</keyword>
<evidence type="ECO:0000313" key="3">
    <source>
        <dbReference type="Proteomes" id="UP000008694"/>
    </source>
</evidence>
<proteinExistence type="predicted"/>
<dbReference type="AlphaFoldDB" id="D7KFQ1"/>
<dbReference type="HOGENOM" id="CLU_1055011_0_0_1"/>
<sequence length="287" mass="32423">MQDHYKAILEERLNYLLTKRTVCYAELDTGGKRIECPNCHVQIIPTLGNWISDKFPCKSCKANLCFRNSTAKTARCPCRNISRPVPNNLIMLECGGCQARVVHQKSDKTVKCSECKHINIPTVGRTYGVRPENQAPPQVYQIVPPQVNQDLNQVPPQVNQGYRVVPIPQVNKDLPQTYKLVPCNRNGVVSPQVNQDPSHLYQVVPREVNQVPPQVNRVIPPRVYQRRNHGATPETESTASSSFNPRPEIIVVEYPDDTVAETVRNVAIKREVEEDKTEEAGSKKIRL</sequence>
<dbReference type="Proteomes" id="UP000008694">
    <property type="component" value="Unassembled WGS sequence"/>
</dbReference>
<protein>
    <submittedName>
        <fullName evidence="2">Uncharacterized protein</fullName>
    </submittedName>
</protein>
<evidence type="ECO:0000313" key="2">
    <source>
        <dbReference type="EMBL" id="EFH69907.1"/>
    </source>
</evidence>
<feature type="compositionally biased region" description="Low complexity" evidence="1">
    <location>
        <begin position="231"/>
        <end position="242"/>
    </location>
</feature>
<dbReference type="OrthoDB" id="1089941at2759"/>
<dbReference type="KEGG" id="aly:9329709"/>
<gene>
    <name evidence="2" type="ORF">ARALYDRAFT_890646</name>
</gene>
<dbReference type="EMBL" id="GL348713">
    <property type="protein sequence ID" value="EFH69907.1"/>
    <property type="molecule type" value="Genomic_DNA"/>
</dbReference>
<organism evidence="3">
    <name type="scientific">Arabidopsis lyrata subsp. lyrata</name>
    <name type="common">Lyre-leaved rock-cress</name>
    <dbReference type="NCBI Taxonomy" id="81972"/>
    <lineage>
        <taxon>Eukaryota</taxon>
        <taxon>Viridiplantae</taxon>
        <taxon>Streptophyta</taxon>
        <taxon>Embryophyta</taxon>
        <taxon>Tracheophyta</taxon>
        <taxon>Spermatophyta</taxon>
        <taxon>Magnoliopsida</taxon>
        <taxon>eudicotyledons</taxon>
        <taxon>Gunneridae</taxon>
        <taxon>Pentapetalae</taxon>
        <taxon>rosids</taxon>
        <taxon>malvids</taxon>
        <taxon>Brassicales</taxon>
        <taxon>Brassicaceae</taxon>
        <taxon>Camelineae</taxon>
        <taxon>Arabidopsis</taxon>
    </lineage>
</organism>
<evidence type="ECO:0000256" key="1">
    <source>
        <dbReference type="SAM" id="MobiDB-lite"/>
    </source>
</evidence>
<name>D7KFQ1_ARALL</name>
<dbReference type="Gramene" id="scaffold_103440.1">
    <property type="protein sequence ID" value="scaffold_103440.1"/>
    <property type="gene ID" value="scaffold_103440.1"/>
</dbReference>